<evidence type="ECO:0000313" key="1">
    <source>
        <dbReference type="EMBL" id="SDN11000.1"/>
    </source>
</evidence>
<keyword evidence="2" id="KW-1185">Reference proteome</keyword>
<accession>A0A1G9YPM5</accession>
<reference evidence="1 2" key="1">
    <citation type="submission" date="2016-10" db="EMBL/GenBank/DDBJ databases">
        <authorList>
            <person name="de Groot N.N."/>
        </authorList>
    </citation>
    <scope>NUCLEOTIDE SEQUENCE [LARGE SCALE GENOMIC DNA]</scope>
    <source>
        <strain evidence="1 2">CGMCC 1.5012</strain>
    </source>
</reference>
<sequence length="24" mass="2813">MNQVVAKRVTLLLLKPYRVRSQLS</sequence>
<organism evidence="1 2">
    <name type="scientific">Acetanaerobacterium elongatum</name>
    <dbReference type="NCBI Taxonomy" id="258515"/>
    <lineage>
        <taxon>Bacteria</taxon>
        <taxon>Bacillati</taxon>
        <taxon>Bacillota</taxon>
        <taxon>Clostridia</taxon>
        <taxon>Eubacteriales</taxon>
        <taxon>Oscillospiraceae</taxon>
        <taxon>Acetanaerobacterium</taxon>
    </lineage>
</organism>
<gene>
    <name evidence="1" type="ORF">SAMN05192585_11167</name>
</gene>
<dbReference type="AlphaFoldDB" id="A0A1G9YPM5"/>
<protein>
    <submittedName>
        <fullName evidence="1">Uncharacterized protein</fullName>
    </submittedName>
</protein>
<proteinExistence type="predicted"/>
<dbReference type="Proteomes" id="UP000199182">
    <property type="component" value="Unassembled WGS sequence"/>
</dbReference>
<name>A0A1G9YPM5_9FIRM</name>
<dbReference type="EMBL" id="FNID01000011">
    <property type="protein sequence ID" value="SDN11000.1"/>
    <property type="molecule type" value="Genomic_DNA"/>
</dbReference>
<evidence type="ECO:0000313" key="2">
    <source>
        <dbReference type="Proteomes" id="UP000199182"/>
    </source>
</evidence>